<comment type="subcellular location">
    <subcellularLocation>
        <location evidence="1">Nucleus speckle</location>
    </subcellularLocation>
</comment>
<dbReference type="SMART" id="SM00544">
    <property type="entry name" value="MA3"/>
    <property type="match status" value="1"/>
</dbReference>
<feature type="non-terminal residue" evidence="8">
    <location>
        <position position="740"/>
    </location>
</feature>
<feature type="compositionally biased region" description="Basic and acidic residues" evidence="6">
    <location>
        <begin position="188"/>
        <end position="231"/>
    </location>
</feature>
<keyword evidence="5" id="KW-0539">Nucleus</keyword>
<dbReference type="Gene3D" id="1.25.40.180">
    <property type="match status" value="1"/>
</dbReference>
<dbReference type="GO" id="GO:0016607">
    <property type="term" value="C:nuclear speck"/>
    <property type="evidence" value="ECO:0007669"/>
    <property type="project" value="UniProtKB-SubCell"/>
</dbReference>
<name>A0A087TBE8_STEMI</name>
<sequence>MVKKSSKKRKSYESGSENDLCHEEKHDKHKHKSDKLNKKHNYNEDAEEDCEIRKGKKSSKHNKKREMSDEYERNQRKEYKEYYDKTGEKANKKKEIRDEHYERNEYKDYSEKTNPRNKLGRESQKHSEFTSSEYYYSSDRREKTKDIDRWEDQSSKKVNRRNRKREKSKRNSDYSDSESEPAHSGNLHLEKRPQDRDRWNSEDSRKISKYSERTAKEKRVRNYSDSDERNEQSFSVSKSRSSQNNAFQKRIGDSDRWNSENSETANDRNNERELPESESLPSDKRKTDSKEENEEEPLSKRQKIVNVNMRTGGAYIPPAKLRMMQENMKDKGSAEYQRIAWEALKKSIVGMTNKVNSSNIANIVPELFRENIIRGRGVLARAIMQAQSASPTFTRVYAALVAIINTKFPEIGELILKRLIIQYKRGFRRNDKTVCMTAARFLAHLLNQEVAHEVLILEMVTHLLETPTEDSVEVAIATLKECGQKLTLLTPRGMRAISDRVRDILHQGQVDVRVRYMIEVFFAIQKDGFKDFETIPKELDLVEEEDKYTHLLNLDDELDGQEMLNVFKFDPDYQENEEKYKSVVKEILGDSSDEEGSGDDSDDEEEEEDEETKDDESQQIIDMTETNVVCLRRKIYLTIQSSLDFEECAHKLLKLELKPGQILEMCYMILDCCAQQRTYEKFFGLLAQRFCQLNKVYVEPFTEIFENSYKTIHRLETNKLRNVAKFFAHLLYTDAISWMV</sequence>
<dbReference type="InterPro" id="IPR003890">
    <property type="entry name" value="MIF4G-like_typ-3"/>
</dbReference>
<feature type="region of interest" description="Disordered" evidence="6">
    <location>
        <begin position="1"/>
        <end position="301"/>
    </location>
</feature>
<reference evidence="8 9" key="1">
    <citation type="submission" date="2013-11" db="EMBL/GenBank/DDBJ databases">
        <title>Genome sequencing of Stegodyphus mimosarum.</title>
        <authorList>
            <person name="Bechsgaard J."/>
        </authorList>
    </citation>
    <scope>NUCLEOTIDE SEQUENCE [LARGE SCALE GENOMIC DNA]</scope>
</reference>
<protein>
    <submittedName>
        <fullName evidence="8">Pre-mRNA-splicing factor CWC22-like protein</fullName>
    </submittedName>
</protein>
<feature type="compositionally biased region" description="Low complexity" evidence="6">
    <location>
        <begin position="233"/>
        <end position="242"/>
    </location>
</feature>
<dbReference type="OrthoDB" id="1924287at2759"/>
<keyword evidence="4" id="KW-0508">mRNA splicing</keyword>
<dbReference type="FunFam" id="1.25.40.180:FF:000004">
    <property type="entry name" value="pre-mRNA-splicing factor CWC22 homolog"/>
    <property type="match status" value="1"/>
</dbReference>
<comment type="similarity">
    <text evidence="2">Belongs to the CWC22 family.</text>
</comment>
<evidence type="ECO:0000313" key="9">
    <source>
        <dbReference type="Proteomes" id="UP000054359"/>
    </source>
</evidence>
<feature type="compositionally biased region" description="Basic residues" evidence="6">
    <location>
        <begin position="27"/>
        <end position="40"/>
    </location>
</feature>
<dbReference type="PANTHER" id="PTHR18034">
    <property type="entry name" value="CELL CYCLE CONTROL PROTEIN CWF22-RELATED"/>
    <property type="match status" value="1"/>
</dbReference>
<dbReference type="GO" id="GO:0071013">
    <property type="term" value="C:catalytic step 2 spliceosome"/>
    <property type="evidence" value="ECO:0007669"/>
    <property type="project" value="TreeGrafter"/>
</dbReference>
<dbReference type="Pfam" id="PF02854">
    <property type="entry name" value="MIF4G"/>
    <property type="match status" value="1"/>
</dbReference>
<dbReference type="InterPro" id="IPR050781">
    <property type="entry name" value="CWC22_splicing_factor"/>
</dbReference>
<dbReference type="AlphaFoldDB" id="A0A087TBE8"/>
<evidence type="ECO:0000256" key="3">
    <source>
        <dbReference type="ARBA" id="ARBA00022664"/>
    </source>
</evidence>
<dbReference type="STRING" id="407821.A0A087TBE8"/>
<dbReference type="Proteomes" id="UP000054359">
    <property type="component" value="Unassembled WGS sequence"/>
</dbReference>
<feature type="compositionally biased region" description="Basic and acidic residues" evidence="6">
    <location>
        <begin position="265"/>
        <end position="290"/>
    </location>
</feature>
<feature type="compositionally biased region" description="Basic residues" evidence="6">
    <location>
        <begin position="1"/>
        <end position="10"/>
    </location>
</feature>
<evidence type="ECO:0000259" key="7">
    <source>
        <dbReference type="PROSITE" id="PS51366"/>
    </source>
</evidence>
<dbReference type="EMBL" id="KK114440">
    <property type="protein sequence ID" value="KFM62437.1"/>
    <property type="molecule type" value="Genomic_DNA"/>
</dbReference>
<dbReference type="PROSITE" id="PS51366">
    <property type="entry name" value="MI"/>
    <property type="match status" value="1"/>
</dbReference>
<dbReference type="PANTHER" id="PTHR18034:SF3">
    <property type="entry name" value="PRE-MRNA-SPLICING FACTOR CWC22 HOMOLOG"/>
    <property type="match status" value="1"/>
</dbReference>
<proteinExistence type="inferred from homology"/>
<dbReference type="SMART" id="SM00543">
    <property type="entry name" value="MIF4G"/>
    <property type="match status" value="1"/>
</dbReference>
<feature type="compositionally biased region" description="Acidic residues" evidence="6">
    <location>
        <begin position="591"/>
        <end position="614"/>
    </location>
</feature>
<evidence type="ECO:0000313" key="8">
    <source>
        <dbReference type="EMBL" id="KFM62437.1"/>
    </source>
</evidence>
<evidence type="ECO:0000256" key="2">
    <source>
        <dbReference type="ARBA" id="ARBA00006856"/>
    </source>
</evidence>
<evidence type="ECO:0000256" key="5">
    <source>
        <dbReference type="ARBA" id="ARBA00023242"/>
    </source>
</evidence>
<organism evidence="8 9">
    <name type="scientific">Stegodyphus mimosarum</name>
    <name type="common">African social velvet spider</name>
    <dbReference type="NCBI Taxonomy" id="407821"/>
    <lineage>
        <taxon>Eukaryota</taxon>
        <taxon>Metazoa</taxon>
        <taxon>Ecdysozoa</taxon>
        <taxon>Arthropoda</taxon>
        <taxon>Chelicerata</taxon>
        <taxon>Arachnida</taxon>
        <taxon>Araneae</taxon>
        <taxon>Araneomorphae</taxon>
        <taxon>Entelegynae</taxon>
        <taxon>Eresoidea</taxon>
        <taxon>Eresidae</taxon>
        <taxon>Stegodyphus</taxon>
    </lineage>
</organism>
<dbReference type="GO" id="GO:0003723">
    <property type="term" value="F:RNA binding"/>
    <property type="evidence" value="ECO:0007669"/>
    <property type="project" value="InterPro"/>
</dbReference>
<dbReference type="Pfam" id="PF02847">
    <property type="entry name" value="MA3"/>
    <property type="match status" value="1"/>
</dbReference>
<keyword evidence="9" id="KW-1185">Reference proteome</keyword>
<keyword evidence="3" id="KW-0507">mRNA processing</keyword>
<feature type="domain" description="MI" evidence="7">
    <location>
        <begin position="630"/>
        <end position="740"/>
    </location>
</feature>
<dbReference type="SUPFAM" id="SSF48371">
    <property type="entry name" value="ARM repeat"/>
    <property type="match status" value="1"/>
</dbReference>
<accession>A0A087TBE8</accession>
<dbReference type="InterPro" id="IPR003891">
    <property type="entry name" value="Initiation_fac_eIF4g_MI"/>
</dbReference>
<evidence type="ECO:0000256" key="6">
    <source>
        <dbReference type="SAM" id="MobiDB-lite"/>
    </source>
</evidence>
<feature type="compositionally biased region" description="Basic residues" evidence="6">
    <location>
        <begin position="54"/>
        <end position="64"/>
    </location>
</feature>
<feature type="compositionally biased region" description="Basic residues" evidence="6">
    <location>
        <begin position="157"/>
        <end position="168"/>
    </location>
</feature>
<dbReference type="OMA" id="AFTNVFT"/>
<feature type="compositionally biased region" description="Basic and acidic residues" evidence="6">
    <location>
        <begin position="65"/>
        <end position="128"/>
    </location>
</feature>
<dbReference type="GO" id="GO:0000398">
    <property type="term" value="P:mRNA splicing, via spliceosome"/>
    <property type="evidence" value="ECO:0007669"/>
    <property type="project" value="TreeGrafter"/>
</dbReference>
<evidence type="ECO:0000256" key="4">
    <source>
        <dbReference type="ARBA" id="ARBA00023187"/>
    </source>
</evidence>
<feature type="region of interest" description="Disordered" evidence="6">
    <location>
        <begin position="590"/>
        <end position="619"/>
    </location>
</feature>
<evidence type="ECO:0000256" key="1">
    <source>
        <dbReference type="ARBA" id="ARBA00004324"/>
    </source>
</evidence>
<feature type="compositionally biased region" description="Basic and acidic residues" evidence="6">
    <location>
        <begin position="138"/>
        <end position="155"/>
    </location>
</feature>
<dbReference type="InterPro" id="IPR016024">
    <property type="entry name" value="ARM-type_fold"/>
</dbReference>
<gene>
    <name evidence="8" type="ORF">X975_04871</name>
</gene>